<dbReference type="EMBL" id="AP023355">
    <property type="protein sequence ID" value="BCJ37325.1"/>
    <property type="molecule type" value="Genomic_DNA"/>
</dbReference>
<proteinExistence type="predicted"/>
<evidence type="ECO:0008006" key="4">
    <source>
        <dbReference type="Google" id="ProtNLM"/>
    </source>
</evidence>
<accession>A0A7R7DTE2</accession>
<organism evidence="2 3">
    <name type="scientific">Actinocatenispora thailandica</name>
    <dbReference type="NCBI Taxonomy" id="227318"/>
    <lineage>
        <taxon>Bacteria</taxon>
        <taxon>Bacillati</taxon>
        <taxon>Actinomycetota</taxon>
        <taxon>Actinomycetes</taxon>
        <taxon>Micromonosporales</taxon>
        <taxon>Micromonosporaceae</taxon>
        <taxon>Actinocatenispora</taxon>
    </lineage>
</organism>
<dbReference type="RefSeq" id="WP_203963556.1">
    <property type="nucleotide sequence ID" value="NZ_AP023355.1"/>
</dbReference>
<sequence length="65" mass="6654">MSHDDTIRGWKDTGAATRPDNPAGDLALTGHGGLAPSSEHASTLGCCDGLTNESTCGLCPTDFFC</sequence>
<feature type="compositionally biased region" description="Basic and acidic residues" evidence="1">
    <location>
        <begin position="1"/>
        <end position="11"/>
    </location>
</feature>
<protein>
    <recommendedName>
        <fullName evidence="4">Mersacidin/lichenicidin family type 2 lantibiotic</fullName>
    </recommendedName>
</protein>
<keyword evidence="3" id="KW-1185">Reference proteome</keyword>
<evidence type="ECO:0000313" key="3">
    <source>
        <dbReference type="Proteomes" id="UP000611640"/>
    </source>
</evidence>
<dbReference type="Proteomes" id="UP000611640">
    <property type="component" value="Chromosome"/>
</dbReference>
<name>A0A7R7DTE2_9ACTN</name>
<reference evidence="2 3" key="1">
    <citation type="submission" date="2020-08" db="EMBL/GenBank/DDBJ databases">
        <title>Whole genome shotgun sequence of Actinocatenispora thailandica NBRC 105041.</title>
        <authorList>
            <person name="Komaki H."/>
            <person name="Tamura T."/>
        </authorList>
    </citation>
    <scope>NUCLEOTIDE SEQUENCE [LARGE SCALE GENOMIC DNA]</scope>
    <source>
        <strain evidence="2 3">NBRC 105041</strain>
    </source>
</reference>
<evidence type="ECO:0000256" key="1">
    <source>
        <dbReference type="SAM" id="MobiDB-lite"/>
    </source>
</evidence>
<evidence type="ECO:0000313" key="2">
    <source>
        <dbReference type="EMBL" id="BCJ37325.1"/>
    </source>
</evidence>
<dbReference type="AlphaFoldDB" id="A0A7R7DTE2"/>
<gene>
    <name evidence="2" type="ORF">Athai_48280</name>
</gene>
<feature type="region of interest" description="Disordered" evidence="1">
    <location>
        <begin position="1"/>
        <end position="34"/>
    </location>
</feature>
<dbReference type="KEGG" id="atl:Athai_48280"/>